<dbReference type="AlphaFoldDB" id="A0A6M3KY47"/>
<sequence length="61" mass="6667">MTKRARVRYLLAAANRANTAGSTARNDAIKKVTRAYLISADITGEALARKRAVHYTGALYN</sequence>
<organism evidence="1">
    <name type="scientific">viral metagenome</name>
    <dbReference type="NCBI Taxonomy" id="1070528"/>
    <lineage>
        <taxon>unclassified sequences</taxon>
        <taxon>metagenomes</taxon>
        <taxon>organismal metagenomes</taxon>
    </lineage>
</organism>
<accession>A0A6M3KY47</accession>
<protein>
    <submittedName>
        <fullName evidence="1">Uncharacterized protein</fullName>
    </submittedName>
</protein>
<gene>
    <name evidence="1" type="ORF">MM415B03101_0011</name>
</gene>
<evidence type="ECO:0000313" key="1">
    <source>
        <dbReference type="EMBL" id="QJA86890.1"/>
    </source>
</evidence>
<reference evidence="1" key="1">
    <citation type="submission" date="2020-03" db="EMBL/GenBank/DDBJ databases">
        <title>The deep terrestrial virosphere.</title>
        <authorList>
            <person name="Holmfeldt K."/>
            <person name="Nilsson E."/>
            <person name="Simone D."/>
            <person name="Lopez-Fernandez M."/>
            <person name="Wu X."/>
            <person name="de Brujin I."/>
            <person name="Lundin D."/>
            <person name="Andersson A."/>
            <person name="Bertilsson S."/>
            <person name="Dopson M."/>
        </authorList>
    </citation>
    <scope>NUCLEOTIDE SEQUENCE</scope>
    <source>
        <strain evidence="1">MM415B03101</strain>
    </source>
</reference>
<proteinExistence type="predicted"/>
<dbReference type="EMBL" id="MT142666">
    <property type="protein sequence ID" value="QJA86890.1"/>
    <property type="molecule type" value="Genomic_DNA"/>
</dbReference>
<name>A0A6M3KY47_9ZZZZ</name>